<dbReference type="AlphaFoldDB" id="A0A5B9W349"/>
<dbReference type="KEGG" id="agv:OJF2_32180"/>
<protein>
    <recommendedName>
        <fullName evidence="1">Tc1-like transposase DDE domain-containing protein</fullName>
    </recommendedName>
</protein>
<organism evidence="2 3">
    <name type="scientific">Aquisphaera giovannonii</name>
    <dbReference type="NCBI Taxonomy" id="406548"/>
    <lineage>
        <taxon>Bacteria</taxon>
        <taxon>Pseudomonadati</taxon>
        <taxon>Planctomycetota</taxon>
        <taxon>Planctomycetia</taxon>
        <taxon>Isosphaerales</taxon>
        <taxon>Isosphaeraceae</taxon>
        <taxon>Aquisphaera</taxon>
    </lineage>
</organism>
<feature type="domain" description="Tc1-like transposase DDE" evidence="1">
    <location>
        <begin position="1"/>
        <end position="65"/>
    </location>
</feature>
<evidence type="ECO:0000313" key="3">
    <source>
        <dbReference type="Proteomes" id="UP000324233"/>
    </source>
</evidence>
<reference evidence="2 3" key="1">
    <citation type="submission" date="2019-08" db="EMBL/GenBank/DDBJ databases">
        <title>Deep-cultivation of Planctomycetes and their phenomic and genomic characterization uncovers novel biology.</title>
        <authorList>
            <person name="Wiegand S."/>
            <person name="Jogler M."/>
            <person name="Boedeker C."/>
            <person name="Pinto D."/>
            <person name="Vollmers J."/>
            <person name="Rivas-Marin E."/>
            <person name="Kohn T."/>
            <person name="Peeters S.H."/>
            <person name="Heuer A."/>
            <person name="Rast P."/>
            <person name="Oberbeckmann S."/>
            <person name="Bunk B."/>
            <person name="Jeske O."/>
            <person name="Meyerdierks A."/>
            <person name="Storesund J.E."/>
            <person name="Kallscheuer N."/>
            <person name="Luecker S."/>
            <person name="Lage O.M."/>
            <person name="Pohl T."/>
            <person name="Merkel B.J."/>
            <person name="Hornburger P."/>
            <person name="Mueller R.-W."/>
            <person name="Bruemmer F."/>
            <person name="Labrenz M."/>
            <person name="Spormann A.M."/>
            <person name="Op den Camp H."/>
            <person name="Overmann J."/>
            <person name="Amann R."/>
            <person name="Jetten M.S.M."/>
            <person name="Mascher T."/>
            <person name="Medema M.H."/>
            <person name="Devos D.P."/>
            <person name="Kaster A.-K."/>
            <person name="Ovreas L."/>
            <person name="Rohde M."/>
            <person name="Galperin M.Y."/>
            <person name="Jogler C."/>
        </authorList>
    </citation>
    <scope>NUCLEOTIDE SEQUENCE [LARGE SCALE GENOMIC DNA]</scope>
    <source>
        <strain evidence="2 3">OJF2</strain>
    </source>
</reference>
<dbReference type="Gene3D" id="3.30.420.10">
    <property type="entry name" value="Ribonuclease H-like superfamily/Ribonuclease H"/>
    <property type="match status" value="1"/>
</dbReference>
<keyword evidence="3" id="KW-1185">Reference proteome</keyword>
<accession>A0A5B9W349</accession>
<proteinExistence type="predicted"/>
<dbReference type="InterPro" id="IPR036397">
    <property type="entry name" value="RNaseH_sf"/>
</dbReference>
<evidence type="ECO:0000259" key="1">
    <source>
        <dbReference type="Pfam" id="PF13358"/>
    </source>
</evidence>
<evidence type="ECO:0000313" key="2">
    <source>
        <dbReference type="EMBL" id="QEH34677.1"/>
    </source>
</evidence>
<dbReference type="Proteomes" id="UP000324233">
    <property type="component" value="Chromosome"/>
</dbReference>
<dbReference type="InterPro" id="IPR038717">
    <property type="entry name" value="Tc1-like_DDE_dom"/>
</dbReference>
<dbReference type="GO" id="GO:0003676">
    <property type="term" value="F:nucleic acid binding"/>
    <property type="evidence" value="ECO:0007669"/>
    <property type="project" value="InterPro"/>
</dbReference>
<name>A0A5B9W349_9BACT</name>
<sequence>MEQVLVPELKPGDVVARDNLKPHQSEAAVAALEVARARDVPLPPWSPDMTPIEEMISKVKGAMRSMVAWTAEAVDAVFASGLQDLTPQDIFG</sequence>
<dbReference type="EMBL" id="CP042997">
    <property type="protein sequence ID" value="QEH34677.1"/>
    <property type="molecule type" value="Genomic_DNA"/>
</dbReference>
<dbReference type="Pfam" id="PF13358">
    <property type="entry name" value="DDE_3"/>
    <property type="match status" value="1"/>
</dbReference>
<gene>
    <name evidence="2" type="ORF">OJF2_32180</name>
</gene>